<evidence type="ECO:0000259" key="13">
    <source>
        <dbReference type="PROSITE" id="PS50112"/>
    </source>
</evidence>
<dbReference type="GO" id="GO:0000155">
    <property type="term" value="F:phosphorelay sensor kinase activity"/>
    <property type="evidence" value="ECO:0007669"/>
    <property type="project" value="InterPro"/>
</dbReference>
<dbReference type="Gene3D" id="3.30.450.40">
    <property type="match status" value="1"/>
</dbReference>
<dbReference type="InterPro" id="IPR036890">
    <property type="entry name" value="HATPase_C_sf"/>
</dbReference>
<dbReference type="InterPro" id="IPR000700">
    <property type="entry name" value="PAS-assoc_C"/>
</dbReference>
<feature type="domain" description="Response regulatory" evidence="12">
    <location>
        <begin position="537"/>
        <end position="651"/>
    </location>
</feature>
<comment type="subcellular location">
    <subcellularLocation>
        <location evidence="2">Cell membrane</location>
    </subcellularLocation>
</comment>
<dbReference type="PANTHER" id="PTHR43065:SF42">
    <property type="entry name" value="TWO-COMPONENT SENSOR PPRA"/>
    <property type="match status" value="1"/>
</dbReference>
<evidence type="ECO:0000259" key="12">
    <source>
        <dbReference type="PROSITE" id="PS50110"/>
    </source>
</evidence>
<dbReference type="SUPFAM" id="SSF52172">
    <property type="entry name" value="CheY-like"/>
    <property type="match status" value="1"/>
</dbReference>
<sequence length="653" mass="70976">MPGPAAQLTLLARVGAILGSGLPRQETLERVADLLVPTFAGWCAIDLEGENGELERRVALPKAFPPLPPDAPHGPAIVMRTGEPELVREVTEDALFAAARGNWAALAVMRELGLKSAMCVPLSAGTRVLGTLSLLATHRHYGGADLELMVEIGRRTAVAIEADRSRERTQMLFEASPTPMWVHDHETLAFLEVNDATVERYGWSRDELLAMTIKDIRPPEEIPRLLAVLAERQGAGELRPMEWRHCRRDGTVFDVEVTTGRIDYAGRHAVLVVAHDVSERKRLERRLADAEKMEAIGRLAGGVAHDFNNLLMVISGYAEILRDRDGGEEIEEIARAARQAAGLTRQLLAFSRRQVLRPTVLDLNEIVAGMEAILHRIIGDDVSVGTRLAGDLAPVMADQAQLERVILNLAANARDAMPGGGALTIETRNVELAQHGEDALDGPHVLLAVSDTGVGMDAEVRAHLFEPFFTTKQGGEGTGLGLATVFGVVKQSGGGIYVYSERGSGTTFKIYLPAASCPEGRRPETAVEPEPVRGTETVLVVEDDPNVRDLVRLLLEHNGYTVLTVRDAHEAERACTELGVDLLLTDVVMPEVSGQALAERIGQVAPDVRILFMSGYSDEAVHRHGILSERAAFIEKPFTERALTAKVREVLDA</sequence>
<name>A0A660LEY8_9ACTN</name>
<dbReference type="AlphaFoldDB" id="A0A660LEY8"/>
<dbReference type="CDD" id="cd00082">
    <property type="entry name" value="HisKA"/>
    <property type="match status" value="1"/>
</dbReference>
<dbReference type="InterPro" id="IPR005467">
    <property type="entry name" value="His_kinase_dom"/>
</dbReference>
<dbReference type="GO" id="GO:0005886">
    <property type="term" value="C:plasma membrane"/>
    <property type="evidence" value="ECO:0007669"/>
    <property type="project" value="UniProtKB-SubCell"/>
</dbReference>
<dbReference type="InterPro" id="IPR013767">
    <property type="entry name" value="PAS_fold"/>
</dbReference>
<dbReference type="SUPFAM" id="SSF47384">
    <property type="entry name" value="Homodimeric domain of signal transducing histidine kinase"/>
    <property type="match status" value="1"/>
</dbReference>
<evidence type="ECO:0000256" key="10">
    <source>
        <dbReference type="PROSITE-ProRule" id="PRU00169"/>
    </source>
</evidence>
<dbReference type="InterPro" id="IPR003661">
    <property type="entry name" value="HisK_dim/P_dom"/>
</dbReference>
<dbReference type="SMART" id="SM00388">
    <property type="entry name" value="HisKA"/>
    <property type="match status" value="1"/>
</dbReference>
<gene>
    <name evidence="15" type="ORF">C8N24_1113</name>
</gene>
<evidence type="ECO:0000256" key="8">
    <source>
        <dbReference type="ARBA" id="ARBA00022840"/>
    </source>
</evidence>
<evidence type="ECO:0000256" key="3">
    <source>
        <dbReference type="ARBA" id="ARBA00012438"/>
    </source>
</evidence>
<protein>
    <recommendedName>
        <fullName evidence="3">histidine kinase</fullName>
        <ecNumber evidence="3">2.7.13.3</ecNumber>
    </recommendedName>
</protein>
<keyword evidence="4 10" id="KW-0597">Phosphoprotein</keyword>
<dbReference type="PROSITE" id="PS50112">
    <property type="entry name" value="PAS"/>
    <property type="match status" value="1"/>
</dbReference>
<dbReference type="InterPro" id="IPR004358">
    <property type="entry name" value="Sig_transdc_His_kin-like_C"/>
</dbReference>
<keyword evidence="9" id="KW-0902">Two-component regulatory system</keyword>
<comment type="caution">
    <text evidence="15">The sequence shown here is derived from an EMBL/GenBank/DDBJ whole genome shotgun (WGS) entry which is preliminary data.</text>
</comment>
<dbReference type="InterPro" id="IPR000014">
    <property type="entry name" value="PAS"/>
</dbReference>
<dbReference type="PROSITE" id="PS50113">
    <property type="entry name" value="PAC"/>
    <property type="match status" value="1"/>
</dbReference>
<feature type="modified residue" description="4-aspartylphosphate" evidence="10">
    <location>
        <position position="586"/>
    </location>
</feature>
<dbReference type="InterPro" id="IPR036097">
    <property type="entry name" value="HisK_dim/P_sf"/>
</dbReference>
<evidence type="ECO:0000256" key="6">
    <source>
        <dbReference type="ARBA" id="ARBA00022741"/>
    </source>
</evidence>
<dbReference type="Gene3D" id="1.10.287.130">
    <property type="match status" value="1"/>
</dbReference>
<dbReference type="PANTHER" id="PTHR43065">
    <property type="entry name" value="SENSOR HISTIDINE KINASE"/>
    <property type="match status" value="1"/>
</dbReference>
<dbReference type="EC" id="2.7.13.3" evidence="3"/>
<dbReference type="SMART" id="SM00091">
    <property type="entry name" value="PAS"/>
    <property type="match status" value="1"/>
</dbReference>
<dbReference type="NCBIfam" id="TIGR00229">
    <property type="entry name" value="sensory_box"/>
    <property type="match status" value="1"/>
</dbReference>
<dbReference type="InterPro" id="IPR001789">
    <property type="entry name" value="Sig_transdc_resp-reg_receiver"/>
</dbReference>
<keyword evidence="16" id="KW-1185">Reference proteome</keyword>
<proteinExistence type="predicted"/>
<dbReference type="OrthoDB" id="9764154at2"/>
<dbReference type="PROSITE" id="PS50109">
    <property type="entry name" value="HIS_KIN"/>
    <property type="match status" value="1"/>
</dbReference>
<evidence type="ECO:0000313" key="16">
    <source>
        <dbReference type="Proteomes" id="UP000278962"/>
    </source>
</evidence>
<dbReference type="PROSITE" id="PS50110">
    <property type="entry name" value="RESPONSE_REGULATORY"/>
    <property type="match status" value="1"/>
</dbReference>
<dbReference type="SMART" id="SM00387">
    <property type="entry name" value="HATPase_c"/>
    <property type="match status" value="1"/>
</dbReference>
<dbReference type="SUPFAM" id="SSF55781">
    <property type="entry name" value="GAF domain-like"/>
    <property type="match status" value="1"/>
</dbReference>
<dbReference type="Gene3D" id="3.30.450.20">
    <property type="entry name" value="PAS domain"/>
    <property type="match status" value="1"/>
</dbReference>
<comment type="catalytic activity">
    <reaction evidence="1">
        <text>ATP + protein L-histidine = ADP + protein N-phospho-L-histidine.</text>
        <dbReference type="EC" id="2.7.13.3"/>
    </reaction>
</comment>
<dbReference type="SMART" id="SM00448">
    <property type="entry name" value="REC"/>
    <property type="match status" value="1"/>
</dbReference>
<dbReference type="SUPFAM" id="SSF55874">
    <property type="entry name" value="ATPase domain of HSP90 chaperone/DNA topoisomerase II/histidine kinase"/>
    <property type="match status" value="1"/>
</dbReference>
<dbReference type="Proteomes" id="UP000278962">
    <property type="component" value="Unassembled WGS sequence"/>
</dbReference>
<evidence type="ECO:0000256" key="4">
    <source>
        <dbReference type="ARBA" id="ARBA00022553"/>
    </source>
</evidence>
<dbReference type="EMBL" id="RBIL01000001">
    <property type="protein sequence ID" value="RKQ91291.1"/>
    <property type="molecule type" value="Genomic_DNA"/>
</dbReference>
<keyword evidence="5" id="KW-0808">Transferase</keyword>
<dbReference type="Gene3D" id="3.40.50.2300">
    <property type="match status" value="1"/>
</dbReference>
<dbReference type="InterPro" id="IPR011006">
    <property type="entry name" value="CheY-like_superfamily"/>
</dbReference>
<keyword evidence="7" id="KW-0418">Kinase</keyword>
<dbReference type="InterPro" id="IPR003018">
    <property type="entry name" value="GAF"/>
</dbReference>
<evidence type="ECO:0000259" key="11">
    <source>
        <dbReference type="PROSITE" id="PS50109"/>
    </source>
</evidence>
<dbReference type="SUPFAM" id="SSF55785">
    <property type="entry name" value="PYP-like sensor domain (PAS domain)"/>
    <property type="match status" value="1"/>
</dbReference>
<dbReference type="CDD" id="cd00130">
    <property type="entry name" value="PAS"/>
    <property type="match status" value="1"/>
</dbReference>
<feature type="domain" description="PAS" evidence="13">
    <location>
        <begin position="165"/>
        <end position="229"/>
    </location>
</feature>
<dbReference type="Pfam" id="PF00989">
    <property type="entry name" value="PAS"/>
    <property type="match status" value="1"/>
</dbReference>
<dbReference type="Gene3D" id="3.30.565.10">
    <property type="entry name" value="Histidine kinase-like ATPase, C-terminal domain"/>
    <property type="match status" value="1"/>
</dbReference>
<dbReference type="GO" id="GO:0006355">
    <property type="term" value="P:regulation of DNA-templated transcription"/>
    <property type="evidence" value="ECO:0007669"/>
    <property type="project" value="InterPro"/>
</dbReference>
<keyword evidence="6" id="KW-0547">Nucleotide-binding</keyword>
<dbReference type="Pfam" id="PF00512">
    <property type="entry name" value="HisKA"/>
    <property type="match status" value="1"/>
</dbReference>
<dbReference type="InterPro" id="IPR029016">
    <property type="entry name" value="GAF-like_dom_sf"/>
</dbReference>
<feature type="domain" description="Histidine kinase" evidence="11">
    <location>
        <begin position="302"/>
        <end position="516"/>
    </location>
</feature>
<evidence type="ECO:0000259" key="14">
    <source>
        <dbReference type="PROSITE" id="PS50113"/>
    </source>
</evidence>
<dbReference type="SMART" id="SM00065">
    <property type="entry name" value="GAF"/>
    <property type="match status" value="1"/>
</dbReference>
<dbReference type="Pfam" id="PF01590">
    <property type="entry name" value="GAF"/>
    <property type="match status" value="1"/>
</dbReference>
<evidence type="ECO:0000313" key="15">
    <source>
        <dbReference type="EMBL" id="RKQ91291.1"/>
    </source>
</evidence>
<dbReference type="PRINTS" id="PR00344">
    <property type="entry name" value="BCTRLSENSOR"/>
</dbReference>
<accession>A0A660LEY8</accession>
<dbReference type="Pfam" id="PF00072">
    <property type="entry name" value="Response_reg"/>
    <property type="match status" value="1"/>
</dbReference>
<dbReference type="Pfam" id="PF02518">
    <property type="entry name" value="HATPase_c"/>
    <property type="match status" value="1"/>
</dbReference>
<evidence type="ECO:0000256" key="2">
    <source>
        <dbReference type="ARBA" id="ARBA00004236"/>
    </source>
</evidence>
<evidence type="ECO:0000256" key="7">
    <source>
        <dbReference type="ARBA" id="ARBA00022777"/>
    </source>
</evidence>
<keyword evidence="8" id="KW-0067">ATP-binding</keyword>
<dbReference type="InterPro" id="IPR035965">
    <property type="entry name" value="PAS-like_dom_sf"/>
</dbReference>
<dbReference type="CDD" id="cd00156">
    <property type="entry name" value="REC"/>
    <property type="match status" value="1"/>
</dbReference>
<evidence type="ECO:0000256" key="9">
    <source>
        <dbReference type="ARBA" id="ARBA00023012"/>
    </source>
</evidence>
<feature type="domain" description="PAC" evidence="14">
    <location>
        <begin position="239"/>
        <end position="289"/>
    </location>
</feature>
<evidence type="ECO:0000256" key="5">
    <source>
        <dbReference type="ARBA" id="ARBA00022679"/>
    </source>
</evidence>
<organism evidence="15 16">
    <name type="scientific">Solirubrobacter pauli</name>
    <dbReference type="NCBI Taxonomy" id="166793"/>
    <lineage>
        <taxon>Bacteria</taxon>
        <taxon>Bacillati</taxon>
        <taxon>Actinomycetota</taxon>
        <taxon>Thermoleophilia</taxon>
        <taxon>Solirubrobacterales</taxon>
        <taxon>Solirubrobacteraceae</taxon>
        <taxon>Solirubrobacter</taxon>
    </lineage>
</organism>
<dbReference type="RefSeq" id="WP_121248779.1">
    <property type="nucleotide sequence ID" value="NZ_RBIL01000001.1"/>
</dbReference>
<reference evidence="15 16" key="1">
    <citation type="submission" date="2018-10" db="EMBL/GenBank/DDBJ databases">
        <title>Genomic Encyclopedia of Archaeal and Bacterial Type Strains, Phase II (KMG-II): from individual species to whole genera.</title>
        <authorList>
            <person name="Goeker M."/>
        </authorList>
    </citation>
    <scope>NUCLEOTIDE SEQUENCE [LARGE SCALE GENOMIC DNA]</scope>
    <source>
        <strain evidence="15 16">DSM 14954</strain>
    </source>
</reference>
<evidence type="ECO:0000256" key="1">
    <source>
        <dbReference type="ARBA" id="ARBA00000085"/>
    </source>
</evidence>
<dbReference type="GO" id="GO:0005524">
    <property type="term" value="F:ATP binding"/>
    <property type="evidence" value="ECO:0007669"/>
    <property type="project" value="UniProtKB-KW"/>
</dbReference>
<dbReference type="InterPro" id="IPR003594">
    <property type="entry name" value="HATPase_dom"/>
</dbReference>